<name>A0A9X1JS18_9FLAO</name>
<evidence type="ECO:0000256" key="2">
    <source>
        <dbReference type="ARBA" id="ARBA00022692"/>
    </source>
</evidence>
<feature type="domain" description="O-antigen ligase-related" evidence="6">
    <location>
        <begin position="186"/>
        <end position="343"/>
    </location>
</feature>
<proteinExistence type="predicted"/>
<dbReference type="Proteomes" id="UP001138894">
    <property type="component" value="Unassembled WGS sequence"/>
</dbReference>
<sequence>MNRVNYIWKSLFGYLTLVLLSSILLDYFYSSLAFGFWFAFVVTWVVKTKQFYIDKSLLPFFIFTLFSFITIAWSVDKPQTMHAIGRQTPLFLLAIAGMFLPKLSNDIIKSIFDRFSVFVSGLSILLTILAIIKYYKYGFEGFLYYHELVSPLELNAIYVSYIVSFCFLHTLQNSTKTLLVKIIKLLVLGVFLIMLSSKMILFITIILSALIIIFKFKNTLYKLMAFGLILLAIILVLVFANPIKNRFISEFNSSYKEILKKRNFEKGRVYTGFEARLLQIRVFKEIMNTPKDYVLGMGLDASKRQIANTHRGLKTPTRFHTYNFHNQYLQVFAELGLIGLFLLSVSLALALKRALSAKYFLPFVFISMALFLSESVLWRQRGMLFFGTLYILLFIIDDNHESKKQI</sequence>
<keyword evidence="4 5" id="KW-0472">Membrane</keyword>
<feature type="transmembrane region" description="Helical" evidence="5">
    <location>
        <begin position="357"/>
        <end position="378"/>
    </location>
</feature>
<comment type="caution">
    <text evidence="7">The sequence shown here is derived from an EMBL/GenBank/DDBJ whole genome shotgun (WGS) entry which is preliminary data.</text>
</comment>
<keyword evidence="7" id="KW-0436">Ligase</keyword>
<keyword evidence="8" id="KW-1185">Reference proteome</keyword>
<feature type="transmembrane region" description="Helical" evidence="5">
    <location>
        <begin position="155"/>
        <end position="173"/>
    </location>
</feature>
<feature type="transmembrane region" description="Helical" evidence="5">
    <location>
        <begin position="328"/>
        <end position="351"/>
    </location>
</feature>
<evidence type="ECO:0000313" key="8">
    <source>
        <dbReference type="Proteomes" id="UP001138894"/>
    </source>
</evidence>
<dbReference type="GO" id="GO:0016874">
    <property type="term" value="F:ligase activity"/>
    <property type="evidence" value="ECO:0007669"/>
    <property type="project" value="UniProtKB-KW"/>
</dbReference>
<dbReference type="InterPro" id="IPR007016">
    <property type="entry name" value="O-antigen_ligase-rel_domated"/>
</dbReference>
<evidence type="ECO:0000256" key="3">
    <source>
        <dbReference type="ARBA" id="ARBA00022989"/>
    </source>
</evidence>
<feature type="transmembrane region" description="Helical" evidence="5">
    <location>
        <begin position="12"/>
        <end position="45"/>
    </location>
</feature>
<feature type="transmembrane region" description="Helical" evidence="5">
    <location>
        <begin position="185"/>
        <end position="214"/>
    </location>
</feature>
<dbReference type="EMBL" id="JAGSPD010000005">
    <property type="protein sequence ID" value="MBV7269167.1"/>
    <property type="molecule type" value="Genomic_DNA"/>
</dbReference>
<feature type="transmembrane region" description="Helical" evidence="5">
    <location>
        <begin position="57"/>
        <end position="75"/>
    </location>
</feature>
<evidence type="ECO:0000256" key="4">
    <source>
        <dbReference type="ARBA" id="ARBA00023136"/>
    </source>
</evidence>
<dbReference type="RefSeq" id="WP_218545734.1">
    <property type="nucleotide sequence ID" value="NZ_JAGSPD010000005.1"/>
</dbReference>
<keyword evidence="2 5" id="KW-0812">Transmembrane</keyword>
<accession>A0A9X1JS18</accession>
<dbReference type="Pfam" id="PF04932">
    <property type="entry name" value="Wzy_C"/>
    <property type="match status" value="1"/>
</dbReference>
<reference evidence="7" key="1">
    <citation type="submission" date="2021-04" db="EMBL/GenBank/DDBJ databases">
        <authorList>
            <person name="Pira H."/>
            <person name="Risdian C."/>
            <person name="Wink J."/>
        </authorList>
    </citation>
    <scope>NUCLEOTIDE SEQUENCE</scope>
    <source>
        <strain evidence="7">WHY3</strain>
    </source>
</reference>
<evidence type="ECO:0000256" key="5">
    <source>
        <dbReference type="SAM" id="Phobius"/>
    </source>
</evidence>
<feature type="transmembrane region" description="Helical" evidence="5">
    <location>
        <begin position="220"/>
        <end position="240"/>
    </location>
</feature>
<organism evidence="7 8">
    <name type="scientific">Winogradskyella luteola</name>
    <dbReference type="NCBI Taxonomy" id="2828330"/>
    <lineage>
        <taxon>Bacteria</taxon>
        <taxon>Pseudomonadati</taxon>
        <taxon>Bacteroidota</taxon>
        <taxon>Flavobacteriia</taxon>
        <taxon>Flavobacteriales</taxon>
        <taxon>Flavobacteriaceae</taxon>
        <taxon>Winogradskyella</taxon>
    </lineage>
</organism>
<comment type="subcellular location">
    <subcellularLocation>
        <location evidence="1">Membrane</location>
        <topology evidence="1">Multi-pass membrane protein</topology>
    </subcellularLocation>
</comment>
<feature type="transmembrane region" description="Helical" evidence="5">
    <location>
        <begin position="115"/>
        <end position="135"/>
    </location>
</feature>
<evidence type="ECO:0000259" key="6">
    <source>
        <dbReference type="Pfam" id="PF04932"/>
    </source>
</evidence>
<evidence type="ECO:0000256" key="1">
    <source>
        <dbReference type="ARBA" id="ARBA00004141"/>
    </source>
</evidence>
<feature type="transmembrane region" description="Helical" evidence="5">
    <location>
        <begin position="87"/>
        <end position="103"/>
    </location>
</feature>
<keyword evidence="3 5" id="KW-1133">Transmembrane helix</keyword>
<dbReference type="AlphaFoldDB" id="A0A9X1JS18"/>
<evidence type="ECO:0000313" key="7">
    <source>
        <dbReference type="EMBL" id="MBV7269167.1"/>
    </source>
</evidence>
<protein>
    <submittedName>
        <fullName evidence="7">O-antigen ligase family protein</fullName>
    </submittedName>
</protein>
<gene>
    <name evidence="7" type="ORF">KCG49_08205</name>
</gene>
<dbReference type="GO" id="GO:0016020">
    <property type="term" value="C:membrane"/>
    <property type="evidence" value="ECO:0007669"/>
    <property type="project" value="UniProtKB-SubCell"/>
</dbReference>